<proteinExistence type="predicted"/>
<feature type="transmembrane region" description="Helical" evidence="1">
    <location>
        <begin position="188"/>
        <end position="212"/>
    </location>
</feature>
<keyword evidence="1" id="KW-0812">Transmembrane</keyword>
<dbReference type="RefSeq" id="WP_340233271.1">
    <property type="nucleotide sequence ID" value="NZ_JBBEWC010000001.1"/>
</dbReference>
<comment type="caution">
    <text evidence="2">The sequence shown here is derived from an EMBL/GenBank/DDBJ whole genome shotgun (WGS) entry which is preliminary data.</text>
</comment>
<keyword evidence="3" id="KW-1185">Reference proteome</keyword>
<evidence type="ECO:0000313" key="3">
    <source>
        <dbReference type="Proteomes" id="UP001597510"/>
    </source>
</evidence>
<evidence type="ECO:0000313" key="2">
    <source>
        <dbReference type="EMBL" id="MFD2523450.1"/>
    </source>
</evidence>
<keyword evidence="1" id="KW-1133">Transmembrane helix</keyword>
<feature type="transmembrane region" description="Helical" evidence="1">
    <location>
        <begin position="143"/>
        <end position="176"/>
    </location>
</feature>
<accession>A0ABW5JF33</accession>
<organism evidence="2 3">
    <name type="scientific">Emticicia soli</name>
    <dbReference type="NCBI Taxonomy" id="2027878"/>
    <lineage>
        <taxon>Bacteria</taxon>
        <taxon>Pseudomonadati</taxon>
        <taxon>Bacteroidota</taxon>
        <taxon>Cytophagia</taxon>
        <taxon>Cytophagales</taxon>
        <taxon>Leadbetterellaceae</taxon>
        <taxon>Emticicia</taxon>
    </lineage>
</organism>
<reference evidence="3" key="1">
    <citation type="journal article" date="2019" name="Int. J. Syst. Evol. Microbiol.">
        <title>The Global Catalogue of Microorganisms (GCM) 10K type strain sequencing project: providing services to taxonomists for standard genome sequencing and annotation.</title>
        <authorList>
            <consortium name="The Broad Institute Genomics Platform"/>
            <consortium name="The Broad Institute Genome Sequencing Center for Infectious Disease"/>
            <person name="Wu L."/>
            <person name="Ma J."/>
        </authorList>
    </citation>
    <scope>NUCLEOTIDE SEQUENCE [LARGE SCALE GENOMIC DNA]</scope>
    <source>
        <strain evidence="3">KCTC 52344</strain>
    </source>
</reference>
<dbReference type="EMBL" id="JBHULC010000038">
    <property type="protein sequence ID" value="MFD2523450.1"/>
    <property type="molecule type" value="Genomic_DNA"/>
</dbReference>
<evidence type="ECO:0000256" key="1">
    <source>
        <dbReference type="SAM" id="Phobius"/>
    </source>
</evidence>
<protein>
    <submittedName>
        <fullName evidence="2">DUF4190 domain-containing protein</fullName>
    </submittedName>
</protein>
<sequence>MKQILLFVISFCLMSLISCQKKQYATFQNSSQTDYAHSIEKTEIKASDDIPASEVILPGAPTESIYANSTNVTGIEAKTITISEKPNIAEPKKLEPNTAVKKKTTLIQKVKAIQQIKKLSKQVSKKSAVTANPESSADDTLAIISLILGLFGVTLLIFGVWVGFLLGLGAMITGIISLKSTSKRVMAVLGIVLGAGVLILGIIAVIFITSLISNL</sequence>
<gene>
    <name evidence="2" type="ORF">ACFSR2_21310</name>
</gene>
<name>A0ABW5JF33_9BACT</name>
<dbReference type="PROSITE" id="PS51257">
    <property type="entry name" value="PROKAR_LIPOPROTEIN"/>
    <property type="match status" value="1"/>
</dbReference>
<keyword evidence="1" id="KW-0472">Membrane</keyword>
<dbReference type="Proteomes" id="UP001597510">
    <property type="component" value="Unassembled WGS sequence"/>
</dbReference>